<feature type="transmembrane region" description="Helical" evidence="7">
    <location>
        <begin position="384"/>
        <end position="402"/>
    </location>
</feature>
<dbReference type="InterPro" id="IPR006043">
    <property type="entry name" value="NCS2"/>
</dbReference>
<feature type="transmembrane region" description="Helical" evidence="7">
    <location>
        <begin position="77"/>
        <end position="99"/>
    </location>
</feature>
<feature type="transmembrane region" description="Helical" evidence="7">
    <location>
        <begin position="240"/>
        <end position="264"/>
    </location>
</feature>
<name>A0A0W0Z439_LEGSP</name>
<proteinExistence type="inferred from homology"/>
<feature type="transmembrane region" description="Helical" evidence="7">
    <location>
        <begin position="131"/>
        <end position="151"/>
    </location>
</feature>
<evidence type="ECO:0000256" key="7">
    <source>
        <dbReference type="SAM" id="Phobius"/>
    </source>
</evidence>
<evidence type="ECO:0000256" key="4">
    <source>
        <dbReference type="ARBA" id="ARBA00022692"/>
    </source>
</evidence>
<feature type="transmembrane region" description="Helical" evidence="7">
    <location>
        <begin position="171"/>
        <end position="188"/>
    </location>
</feature>
<evidence type="ECO:0000256" key="5">
    <source>
        <dbReference type="ARBA" id="ARBA00022989"/>
    </source>
</evidence>
<comment type="caution">
    <text evidence="8">The sequence shown here is derived from an EMBL/GenBank/DDBJ whole genome shotgun (WGS) entry which is preliminary data.</text>
</comment>
<protein>
    <submittedName>
        <fullName evidence="8">Uric acid transporter UacT</fullName>
    </submittedName>
</protein>
<evidence type="ECO:0000256" key="3">
    <source>
        <dbReference type="ARBA" id="ARBA00022448"/>
    </source>
</evidence>
<feature type="transmembrane region" description="Helical" evidence="7">
    <location>
        <begin position="106"/>
        <end position="125"/>
    </location>
</feature>
<feature type="transmembrane region" description="Helical" evidence="7">
    <location>
        <begin position="408"/>
        <end position="431"/>
    </location>
</feature>
<keyword evidence="5 7" id="KW-1133">Transmembrane helix</keyword>
<feature type="transmembrane region" description="Helical" evidence="7">
    <location>
        <begin position="52"/>
        <end position="71"/>
    </location>
</feature>
<feature type="transmembrane region" description="Helical" evidence="7">
    <location>
        <begin position="354"/>
        <end position="372"/>
    </location>
</feature>
<gene>
    <name evidence="8" type="primary">uacT</name>
    <name evidence="8" type="ORF">Lspi_1418</name>
</gene>
<evidence type="ECO:0000256" key="2">
    <source>
        <dbReference type="ARBA" id="ARBA00008821"/>
    </source>
</evidence>
<comment type="subcellular location">
    <subcellularLocation>
        <location evidence="1">Membrane</location>
        <topology evidence="1">Multi-pass membrane protein</topology>
    </subcellularLocation>
</comment>
<dbReference type="OrthoDB" id="9779092at2"/>
<evidence type="ECO:0000313" key="8">
    <source>
        <dbReference type="EMBL" id="KTD63899.1"/>
    </source>
</evidence>
<dbReference type="Pfam" id="PF00860">
    <property type="entry name" value="Xan_ur_permease"/>
    <property type="match status" value="1"/>
</dbReference>
<evidence type="ECO:0000313" key="9">
    <source>
        <dbReference type="Proteomes" id="UP000054877"/>
    </source>
</evidence>
<reference evidence="8 9" key="1">
    <citation type="submission" date="2015-11" db="EMBL/GenBank/DDBJ databases">
        <title>Genomic analysis of 38 Legionella species identifies large and diverse effector repertoires.</title>
        <authorList>
            <person name="Burstein D."/>
            <person name="Amaro F."/>
            <person name="Zusman T."/>
            <person name="Lifshitz Z."/>
            <person name="Cohen O."/>
            <person name="Gilbert J.A."/>
            <person name="Pupko T."/>
            <person name="Shuman H.A."/>
            <person name="Segal G."/>
        </authorList>
    </citation>
    <scope>NUCLEOTIDE SEQUENCE [LARGE SCALE GENOMIC DNA]</scope>
    <source>
        <strain evidence="8 9">Mt.St.Helens-9</strain>
    </source>
</reference>
<dbReference type="PATRIC" id="fig|452.5.peg.1570"/>
<keyword evidence="4 7" id="KW-0812">Transmembrane</keyword>
<keyword evidence="6 7" id="KW-0472">Membrane</keyword>
<dbReference type="EMBL" id="LNYX01000014">
    <property type="protein sequence ID" value="KTD63899.1"/>
    <property type="molecule type" value="Genomic_DNA"/>
</dbReference>
<feature type="transmembrane region" description="Helical" evidence="7">
    <location>
        <begin position="323"/>
        <end position="348"/>
    </location>
</feature>
<dbReference type="PANTHER" id="PTHR42810">
    <property type="entry name" value="PURINE PERMEASE C1399.01C-RELATED"/>
    <property type="match status" value="1"/>
</dbReference>
<dbReference type="STRING" id="452.Lspi_1418"/>
<feature type="transmembrane region" description="Helical" evidence="7">
    <location>
        <begin position="20"/>
        <end position="40"/>
    </location>
</feature>
<dbReference type="Proteomes" id="UP000054877">
    <property type="component" value="Unassembled WGS sequence"/>
</dbReference>
<comment type="similarity">
    <text evidence="2">Belongs to the nucleobase:cation symporter-2 (NCS2) (TC 2.A.40) family.</text>
</comment>
<accession>A0A0W0Z439</accession>
<dbReference type="AlphaFoldDB" id="A0A0W0Z439"/>
<evidence type="ECO:0000256" key="6">
    <source>
        <dbReference type="ARBA" id="ARBA00023136"/>
    </source>
</evidence>
<evidence type="ECO:0000256" key="1">
    <source>
        <dbReference type="ARBA" id="ARBA00004141"/>
    </source>
</evidence>
<dbReference type="PANTHER" id="PTHR42810:SF2">
    <property type="entry name" value="PURINE PERMEASE C1399.01C-RELATED"/>
    <property type="match status" value="1"/>
</dbReference>
<keyword evidence="3" id="KW-0813">Transport</keyword>
<sequence length="566" mass="61912">MTETTMNYKVEDTPPFTKTLLLSLQYALLVVPSLIIPLFLSHIAGASGRVPIQMVAATLVSTGIVTILQAWRGQWVIGSGFFMPAVSSAIYFPASLFALSIGGLPLLFTMTIIAGLFEMFLGFIFRWLKPFFPSFLTGFVIMLVGISLGMLALHKMLDITHYSQTGYNRNLILGISTALLMFALTIWGKGAIRLIAPLVGIVYGVILAYGLQVFAPIAVVNPGELSWFQIPFPNDVSLRFDWIVVTIFFVSGLTSAIRVTGIVATCQNANYDNSHHFSNKQTQRGIVTDGLGCSIAGLLGAPGISAAPSLVGISLINGVTSRILGYTVGGLLIAMAFFPKCLLIFTFISVPVSGAALFFLGTIMTMSGLQLINADRSSMRINLVLSLCLLIALSHLALVNFYQILPSYMLSVTGSLLSLGVLFAIALNIIINFTYKKPIHLILNENIIKDTNVNDLLREKLRNTGISIALKGKVVDSVGQIVKAICLDYMTQQPIMLEVVCKLEVKITIHYTGHLYHLPQFSNDMDNEDAAFTVGLIRMYTAEQPDHIVYKQDGEKCRLVLTYYHN</sequence>
<feature type="transmembrane region" description="Helical" evidence="7">
    <location>
        <begin position="194"/>
        <end position="219"/>
    </location>
</feature>
<keyword evidence="9" id="KW-1185">Reference proteome</keyword>
<dbReference type="GO" id="GO:0042907">
    <property type="term" value="F:xanthine transmembrane transporter activity"/>
    <property type="evidence" value="ECO:0007669"/>
    <property type="project" value="TreeGrafter"/>
</dbReference>
<dbReference type="GO" id="GO:0005886">
    <property type="term" value="C:plasma membrane"/>
    <property type="evidence" value="ECO:0007669"/>
    <property type="project" value="TreeGrafter"/>
</dbReference>
<organism evidence="8 9">
    <name type="scientific">Legionella spiritensis</name>
    <dbReference type="NCBI Taxonomy" id="452"/>
    <lineage>
        <taxon>Bacteria</taxon>
        <taxon>Pseudomonadati</taxon>
        <taxon>Pseudomonadota</taxon>
        <taxon>Gammaproteobacteria</taxon>
        <taxon>Legionellales</taxon>
        <taxon>Legionellaceae</taxon>
        <taxon>Legionella</taxon>
    </lineage>
</organism>